<evidence type="ECO:0000313" key="5">
    <source>
        <dbReference type="Proteomes" id="UP001244136"/>
    </source>
</evidence>
<name>A0ABY8PZG7_9ACTN</name>
<dbReference type="InterPro" id="IPR003477">
    <property type="entry name" value="PemK-like"/>
</dbReference>
<accession>A0ABY8PZG7</accession>
<dbReference type="EC" id="3.1.-.-" evidence="4"/>
<proteinExistence type="inferred from homology"/>
<dbReference type="Pfam" id="PF02452">
    <property type="entry name" value="PemK_toxin"/>
    <property type="match status" value="1"/>
</dbReference>
<dbReference type="SUPFAM" id="SSF50118">
    <property type="entry name" value="Cell growth inhibitor/plasmid maintenance toxic component"/>
    <property type="match status" value="1"/>
</dbReference>
<dbReference type="Gene3D" id="2.30.30.110">
    <property type="match status" value="1"/>
</dbReference>
<comment type="similarity">
    <text evidence="1">Belongs to the PemK/MazF family.</text>
</comment>
<feature type="compositionally biased region" description="Polar residues" evidence="3">
    <location>
        <begin position="22"/>
        <end position="33"/>
    </location>
</feature>
<reference evidence="4 5" key="1">
    <citation type="journal article" date="2008" name="Int. J. Syst. Evol. Microbiol.">
        <title>Tessaracoccus flavescens sp. nov., isolated from marine sediment.</title>
        <authorList>
            <person name="Lee D.W."/>
            <person name="Lee S.D."/>
        </authorList>
    </citation>
    <scope>NUCLEOTIDE SEQUENCE [LARGE SCALE GENOMIC DNA]</scope>
    <source>
        <strain evidence="4 5">T21</strain>
    </source>
</reference>
<evidence type="ECO:0000256" key="3">
    <source>
        <dbReference type="SAM" id="MobiDB-lite"/>
    </source>
</evidence>
<keyword evidence="4" id="KW-0378">Hydrolase</keyword>
<dbReference type="GO" id="GO:0016787">
    <property type="term" value="F:hydrolase activity"/>
    <property type="evidence" value="ECO:0007669"/>
    <property type="project" value="UniProtKB-KW"/>
</dbReference>
<organism evidence="4 5">
    <name type="scientific">Tessaracoccus lacteus</name>
    <dbReference type="NCBI Taxonomy" id="3041766"/>
    <lineage>
        <taxon>Bacteria</taxon>
        <taxon>Bacillati</taxon>
        <taxon>Actinomycetota</taxon>
        <taxon>Actinomycetes</taxon>
        <taxon>Propionibacteriales</taxon>
        <taxon>Propionibacteriaceae</taxon>
        <taxon>Tessaracoccus</taxon>
    </lineage>
</organism>
<dbReference type="EMBL" id="CP123967">
    <property type="protein sequence ID" value="WGT47572.1"/>
    <property type="molecule type" value="Genomic_DNA"/>
</dbReference>
<evidence type="ECO:0000256" key="2">
    <source>
        <dbReference type="ARBA" id="ARBA00022649"/>
    </source>
</evidence>
<protein>
    <submittedName>
        <fullName evidence="4">Type II toxin-antitoxin system PemK/MazF family toxin</fullName>
        <ecNumber evidence="4">3.1.-.-</ecNumber>
    </submittedName>
</protein>
<dbReference type="RefSeq" id="WP_281145286.1">
    <property type="nucleotide sequence ID" value="NZ_CP123967.1"/>
</dbReference>
<evidence type="ECO:0000313" key="4">
    <source>
        <dbReference type="EMBL" id="WGT47572.1"/>
    </source>
</evidence>
<gene>
    <name evidence="4" type="ORF">QH948_01950</name>
</gene>
<feature type="region of interest" description="Disordered" evidence="3">
    <location>
        <begin position="22"/>
        <end position="72"/>
    </location>
</feature>
<keyword evidence="5" id="KW-1185">Reference proteome</keyword>
<dbReference type="Proteomes" id="UP001244136">
    <property type="component" value="Chromosome"/>
</dbReference>
<dbReference type="InterPro" id="IPR011067">
    <property type="entry name" value="Plasmid_toxin/cell-grow_inhib"/>
</dbReference>
<evidence type="ECO:0000256" key="1">
    <source>
        <dbReference type="ARBA" id="ARBA00007521"/>
    </source>
</evidence>
<keyword evidence="2" id="KW-1277">Toxin-antitoxin system</keyword>
<sequence>MASSSAFLDGVLRVLRDVANTALNNATRPSSRNAARRGGPRPTKPRADGARSAARPSGDGANYPGDYDRLPEIVYSPRHDGEPDPGEIVWTWVPYEEDPTQGKDRPALIIGRDGGWLLALQVTSHDHDRDADQEAEAGRFWVDIGTGAWDPQRRSSEARVNRIIRIDPDAVRRIGAVLDRSTFETVAAEVRRHY</sequence>